<reference evidence="1 2" key="1">
    <citation type="submission" date="2017-05" db="EMBL/GenBank/DDBJ databases">
        <title>The Genome Sequence of Candida krusei Ckrusei653.</title>
        <authorList>
            <person name="Cuomo C."/>
            <person name="Forche A."/>
            <person name="Young S."/>
            <person name="Abouelleil A."/>
            <person name="Cao P."/>
            <person name="Chapman S."/>
            <person name="Cusick C."/>
            <person name="Shea T."/>
            <person name="Nusbaum C."/>
            <person name="Birren B."/>
        </authorList>
    </citation>
    <scope>NUCLEOTIDE SEQUENCE [LARGE SCALE GENOMIC DNA]</scope>
    <source>
        <strain evidence="1 2">Ckrusei653</strain>
    </source>
</reference>
<proteinExistence type="predicted"/>
<accession>A0A1Z8JSW2</accession>
<dbReference type="EMBL" id="NHMM01000001">
    <property type="protein sequence ID" value="OUT23684.1"/>
    <property type="molecule type" value="Genomic_DNA"/>
</dbReference>
<name>A0A1Z8JSW2_PICKU</name>
<dbReference type="Proteomes" id="UP000195871">
    <property type="component" value="Unassembled WGS sequence"/>
</dbReference>
<sequence length="231" mass="26521">MEVADGRDSRRRWTIETPQERERWRDTLRDCGRMNRTLQVLQRYNPTQLLRTGHDASKQSVFSLGKRLTDALELYPVNLVLTNRTRAHGYNLNRIAQDIYTVNSSGCMGDVNDLPTLVDYNVIDGDSNALLLEAFKEQYTCIDIEMGKLLVVSLSEREMTQSTSFLERLCRDYKDAYTMKACILNTHCYPFLKEVSKDSKDTLSSNMYQIAKAGLVCVHRHPNGSLILTQK</sequence>
<gene>
    <name evidence="1" type="ORF">CAS74_000041</name>
</gene>
<dbReference type="AlphaFoldDB" id="A0A1Z8JSW2"/>
<evidence type="ECO:0000313" key="2">
    <source>
        <dbReference type="Proteomes" id="UP000195871"/>
    </source>
</evidence>
<comment type="caution">
    <text evidence="1">The sequence shown here is derived from an EMBL/GenBank/DDBJ whole genome shotgun (WGS) entry which is preliminary data.</text>
</comment>
<dbReference type="VEuPathDB" id="FungiDB:C5L36_0C00470"/>
<evidence type="ECO:0000313" key="1">
    <source>
        <dbReference type="EMBL" id="OUT23684.1"/>
    </source>
</evidence>
<protein>
    <submittedName>
        <fullName evidence="1">Uncharacterized protein</fullName>
    </submittedName>
</protein>
<organism evidence="1 2">
    <name type="scientific">Pichia kudriavzevii</name>
    <name type="common">Yeast</name>
    <name type="synonym">Issatchenkia orientalis</name>
    <dbReference type="NCBI Taxonomy" id="4909"/>
    <lineage>
        <taxon>Eukaryota</taxon>
        <taxon>Fungi</taxon>
        <taxon>Dikarya</taxon>
        <taxon>Ascomycota</taxon>
        <taxon>Saccharomycotina</taxon>
        <taxon>Pichiomycetes</taxon>
        <taxon>Pichiales</taxon>
        <taxon>Pichiaceae</taxon>
        <taxon>Pichia</taxon>
    </lineage>
</organism>